<comment type="caution">
    <text evidence="1">The sequence shown here is derived from an EMBL/GenBank/DDBJ whole genome shotgun (WGS) entry which is preliminary data.</text>
</comment>
<sequence>MRPQREPMPSTNPPASVKLLATASVRLLDSAKLLALRHPKALGEASVTALYDVRILQHSENPQQETGTLQPGQHRLKLAANVNTQLLQNTVHASTVPFSLEAITLASSRELTNLPICKPFIYWRTERHLANGKTRSGNYRRFRIPSALYGDYRSAFLLH</sequence>
<gene>
    <name evidence="1" type="ORF">DPMN_189804</name>
</gene>
<name>A0A9D4DU80_DREPO</name>
<evidence type="ECO:0000313" key="2">
    <source>
        <dbReference type="Proteomes" id="UP000828390"/>
    </source>
</evidence>
<proteinExistence type="predicted"/>
<reference evidence="1" key="2">
    <citation type="submission" date="2020-11" db="EMBL/GenBank/DDBJ databases">
        <authorList>
            <person name="McCartney M.A."/>
            <person name="Auch B."/>
            <person name="Kono T."/>
            <person name="Mallez S."/>
            <person name="Becker A."/>
            <person name="Gohl D.M."/>
            <person name="Silverstein K.A.T."/>
            <person name="Koren S."/>
            <person name="Bechman K.B."/>
            <person name="Herman A."/>
            <person name="Abrahante J.E."/>
            <person name="Garbe J."/>
        </authorList>
    </citation>
    <scope>NUCLEOTIDE SEQUENCE</scope>
    <source>
        <strain evidence="1">Duluth1</strain>
        <tissue evidence="1">Whole animal</tissue>
    </source>
</reference>
<reference evidence="1" key="1">
    <citation type="journal article" date="2019" name="bioRxiv">
        <title>The Genome of the Zebra Mussel, Dreissena polymorpha: A Resource for Invasive Species Research.</title>
        <authorList>
            <person name="McCartney M.A."/>
            <person name="Auch B."/>
            <person name="Kono T."/>
            <person name="Mallez S."/>
            <person name="Zhang Y."/>
            <person name="Obille A."/>
            <person name="Becker A."/>
            <person name="Abrahante J.E."/>
            <person name="Garbe J."/>
            <person name="Badalamenti J.P."/>
            <person name="Herman A."/>
            <person name="Mangelson H."/>
            <person name="Liachko I."/>
            <person name="Sullivan S."/>
            <person name="Sone E.D."/>
            <person name="Koren S."/>
            <person name="Silverstein K.A.T."/>
            <person name="Beckman K.B."/>
            <person name="Gohl D.M."/>
        </authorList>
    </citation>
    <scope>NUCLEOTIDE SEQUENCE</scope>
    <source>
        <strain evidence="1">Duluth1</strain>
        <tissue evidence="1">Whole animal</tissue>
    </source>
</reference>
<protein>
    <submittedName>
        <fullName evidence="1">Uncharacterized protein</fullName>
    </submittedName>
</protein>
<accession>A0A9D4DU80</accession>
<keyword evidence="2" id="KW-1185">Reference proteome</keyword>
<evidence type="ECO:0000313" key="1">
    <source>
        <dbReference type="EMBL" id="KAH3755118.1"/>
    </source>
</evidence>
<dbReference type="AlphaFoldDB" id="A0A9D4DU80"/>
<dbReference type="EMBL" id="JAIWYP010000010">
    <property type="protein sequence ID" value="KAH3755118.1"/>
    <property type="molecule type" value="Genomic_DNA"/>
</dbReference>
<dbReference type="Proteomes" id="UP000828390">
    <property type="component" value="Unassembled WGS sequence"/>
</dbReference>
<organism evidence="1 2">
    <name type="scientific">Dreissena polymorpha</name>
    <name type="common">Zebra mussel</name>
    <name type="synonym">Mytilus polymorpha</name>
    <dbReference type="NCBI Taxonomy" id="45954"/>
    <lineage>
        <taxon>Eukaryota</taxon>
        <taxon>Metazoa</taxon>
        <taxon>Spiralia</taxon>
        <taxon>Lophotrochozoa</taxon>
        <taxon>Mollusca</taxon>
        <taxon>Bivalvia</taxon>
        <taxon>Autobranchia</taxon>
        <taxon>Heteroconchia</taxon>
        <taxon>Euheterodonta</taxon>
        <taxon>Imparidentia</taxon>
        <taxon>Neoheterodontei</taxon>
        <taxon>Myida</taxon>
        <taxon>Dreissenoidea</taxon>
        <taxon>Dreissenidae</taxon>
        <taxon>Dreissena</taxon>
    </lineage>
</organism>